<dbReference type="PANTHER" id="PTHR42693">
    <property type="entry name" value="ARYLSULFATASE FAMILY MEMBER"/>
    <property type="match status" value="1"/>
</dbReference>
<dbReference type="InterPro" id="IPR050738">
    <property type="entry name" value="Sulfatase"/>
</dbReference>
<keyword evidence="10" id="KW-1185">Reference proteome</keyword>
<dbReference type="Gene3D" id="3.40.720.10">
    <property type="entry name" value="Alkaline Phosphatase, subunit A"/>
    <property type="match status" value="1"/>
</dbReference>
<dbReference type="Pfam" id="PF00884">
    <property type="entry name" value="Sulfatase"/>
    <property type="match status" value="1"/>
</dbReference>
<evidence type="ECO:0000259" key="8">
    <source>
        <dbReference type="Pfam" id="PF00884"/>
    </source>
</evidence>
<evidence type="ECO:0000256" key="7">
    <source>
        <dbReference type="SAM" id="SignalP"/>
    </source>
</evidence>
<sequence>MKNIIRKTVAAASLLFAVGAQAEEQPNIVMVFMDNFGWGEVGAYGGGVLRGAPTPNIDSIADNGMKLLNFNVESQCVPSRSAIMTGRYAIRSGTSKVPLSAGLYGMTQWEYTMAEMLSDVGYNTGMFGKWHLGDSPGRYPTDQGFDEWWGIPNSSDESIWPDNDLFREGVHPQAKFAHIMEAKKGETPTVLDVYDTEWRAKIDKEITDRSVDYIGRKSKEDKPFFLFIPYTMTHFPVKPHSDFAGKTGNGEYADVLAQLDHYVGQLQKAVADAGETDNTIFIFTADNGPEGMDPYEGFAGPWSGTYFTGQEASLRVPFLIQWPGKIPARSVSNEITHEMDLFATFANIAGGKVPTDRKMDSVDLTDFLLGEKVESGRESVVIYNGTDVYGVKWRDWKLMFKELRTLDEDAVVNYGTPLFYNLLQDPKEERGNRLTAHNLWVRYPASQVLIDHIRSLKEEPPIAEGTPDPYVPGKN</sequence>
<dbReference type="InterPro" id="IPR017850">
    <property type="entry name" value="Alkaline_phosphatase_core_sf"/>
</dbReference>
<dbReference type="AlphaFoldDB" id="A0A934S201"/>
<dbReference type="Proteomes" id="UP000617628">
    <property type="component" value="Unassembled WGS sequence"/>
</dbReference>
<protein>
    <submittedName>
        <fullName evidence="9">Arylsulfatase</fullName>
    </submittedName>
</protein>
<dbReference type="SUPFAM" id="SSF53649">
    <property type="entry name" value="Alkaline phosphatase-like"/>
    <property type="match status" value="1"/>
</dbReference>
<evidence type="ECO:0000256" key="5">
    <source>
        <dbReference type="ARBA" id="ARBA00022801"/>
    </source>
</evidence>
<evidence type="ECO:0000313" key="9">
    <source>
        <dbReference type="EMBL" id="MBK1879151.1"/>
    </source>
</evidence>
<name>A0A934S201_9BACT</name>
<dbReference type="InterPro" id="IPR000917">
    <property type="entry name" value="Sulfatase_N"/>
</dbReference>
<evidence type="ECO:0000256" key="3">
    <source>
        <dbReference type="ARBA" id="ARBA00022723"/>
    </source>
</evidence>
<gene>
    <name evidence="9" type="ORF">JIN87_19860</name>
</gene>
<evidence type="ECO:0000256" key="4">
    <source>
        <dbReference type="ARBA" id="ARBA00022729"/>
    </source>
</evidence>
<evidence type="ECO:0000256" key="6">
    <source>
        <dbReference type="ARBA" id="ARBA00022837"/>
    </source>
</evidence>
<evidence type="ECO:0000256" key="1">
    <source>
        <dbReference type="ARBA" id="ARBA00001913"/>
    </source>
</evidence>
<keyword evidence="3" id="KW-0479">Metal-binding</keyword>
<keyword evidence="6" id="KW-0106">Calcium</keyword>
<dbReference type="EMBL" id="JAENIL010000041">
    <property type="protein sequence ID" value="MBK1879151.1"/>
    <property type="molecule type" value="Genomic_DNA"/>
</dbReference>
<feature type="chain" id="PRO_5037414086" evidence="7">
    <location>
        <begin position="23"/>
        <end position="475"/>
    </location>
</feature>
<evidence type="ECO:0000256" key="2">
    <source>
        <dbReference type="ARBA" id="ARBA00008779"/>
    </source>
</evidence>
<feature type="domain" description="Sulfatase N-terminal" evidence="8">
    <location>
        <begin position="26"/>
        <end position="350"/>
    </location>
</feature>
<organism evidence="9 10">
    <name type="scientific">Pelagicoccus mobilis</name>
    <dbReference type="NCBI Taxonomy" id="415221"/>
    <lineage>
        <taxon>Bacteria</taxon>
        <taxon>Pseudomonadati</taxon>
        <taxon>Verrucomicrobiota</taxon>
        <taxon>Opitutia</taxon>
        <taxon>Puniceicoccales</taxon>
        <taxon>Pelagicoccaceae</taxon>
        <taxon>Pelagicoccus</taxon>
    </lineage>
</organism>
<keyword evidence="4 7" id="KW-0732">Signal</keyword>
<dbReference type="GO" id="GO:0046872">
    <property type="term" value="F:metal ion binding"/>
    <property type="evidence" value="ECO:0007669"/>
    <property type="project" value="UniProtKB-KW"/>
</dbReference>
<comment type="caution">
    <text evidence="9">The sequence shown here is derived from an EMBL/GenBank/DDBJ whole genome shotgun (WGS) entry which is preliminary data.</text>
</comment>
<comment type="cofactor">
    <cofactor evidence="1">
        <name>Ca(2+)</name>
        <dbReference type="ChEBI" id="CHEBI:29108"/>
    </cofactor>
</comment>
<dbReference type="RefSeq" id="WP_200357363.1">
    <property type="nucleotide sequence ID" value="NZ_JAENIL010000041.1"/>
</dbReference>
<reference evidence="9" key="1">
    <citation type="submission" date="2021-01" db="EMBL/GenBank/DDBJ databases">
        <title>Modified the classification status of verrucomicrobia.</title>
        <authorList>
            <person name="Feng X."/>
        </authorList>
    </citation>
    <scope>NUCLEOTIDE SEQUENCE</scope>
    <source>
        <strain evidence="9">KCTC 13126</strain>
    </source>
</reference>
<accession>A0A934S201</accession>
<dbReference type="Gene3D" id="3.30.1120.10">
    <property type="match status" value="1"/>
</dbReference>
<dbReference type="PANTHER" id="PTHR42693:SF42">
    <property type="entry name" value="ARYLSULFATASE G"/>
    <property type="match status" value="1"/>
</dbReference>
<comment type="similarity">
    <text evidence="2">Belongs to the sulfatase family.</text>
</comment>
<proteinExistence type="inferred from homology"/>
<dbReference type="CDD" id="cd16142">
    <property type="entry name" value="ARS_like"/>
    <property type="match status" value="1"/>
</dbReference>
<dbReference type="GO" id="GO:0004065">
    <property type="term" value="F:arylsulfatase activity"/>
    <property type="evidence" value="ECO:0007669"/>
    <property type="project" value="TreeGrafter"/>
</dbReference>
<evidence type="ECO:0000313" key="10">
    <source>
        <dbReference type="Proteomes" id="UP000617628"/>
    </source>
</evidence>
<feature type="signal peptide" evidence="7">
    <location>
        <begin position="1"/>
        <end position="22"/>
    </location>
</feature>
<keyword evidence="5" id="KW-0378">Hydrolase</keyword>